<dbReference type="Proteomes" id="UP000283734">
    <property type="component" value="Unassembled WGS sequence"/>
</dbReference>
<dbReference type="SUPFAM" id="SSF51197">
    <property type="entry name" value="Clavaminate synthase-like"/>
    <property type="match status" value="1"/>
</dbReference>
<dbReference type="InterPro" id="IPR027450">
    <property type="entry name" value="AlkB-like"/>
</dbReference>
<dbReference type="PANTHER" id="PTHR31212:SF4">
    <property type="entry name" value="ALPHA-KETOGLUTARATE-DEPENDENT DIOXYGENASE ALKB HOMOLOG 3"/>
    <property type="match status" value="1"/>
</dbReference>
<dbReference type="InterPro" id="IPR005123">
    <property type="entry name" value="Oxoglu/Fe-dep_dioxygenase_dom"/>
</dbReference>
<dbReference type="GO" id="GO:0006307">
    <property type="term" value="P:DNA alkylation repair"/>
    <property type="evidence" value="ECO:0007669"/>
    <property type="project" value="InterPro"/>
</dbReference>
<keyword evidence="2" id="KW-0223">Dioxygenase</keyword>
<comment type="caution">
    <text evidence="2">The sequence shown here is derived from an EMBL/GenBank/DDBJ whole genome shotgun (WGS) entry which is preliminary data.</text>
</comment>
<evidence type="ECO:0000313" key="3">
    <source>
        <dbReference type="Proteomes" id="UP000283734"/>
    </source>
</evidence>
<evidence type="ECO:0000313" key="2">
    <source>
        <dbReference type="EMBL" id="RJG19994.1"/>
    </source>
</evidence>
<proteinExistence type="predicted"/>
<keyword evidence="2" id="KW-0560">Oxidoreductase</keyword>
<keyword evidence="3" id="KW-1185">Reference proteome</keyword>
<sequence>MRTPVNDADINVEPYHLDEHAPLWLWRDALQPGLLDGLLERLCEQLPWRQPTVTVYGKRHLTPRLTSWQGAAGIRYRYSGVEEEARGWPDCLEPVLRQVEHLTRHDYNSVLCNWYRDGQDTMGYHSDDEPELGPEPWIASLSLGEPRDFVFRPKPAGRQCLSLTLPHNSLLLMSPAVQHRYHHALPRRAHANGSRINLTFRWITPRTHS</sequence>
<dbReference type="PROSITE" id="PS51471">
    <property type="entry name" value="FE2OG_OXY"/>
    <property type="match status" value="1"/>
</dbReference>
<gene>
    <name evidence="2" type="ORF">D4A39_03930</name>
</gene>
<dbReference type="RefSeq" id="WP_119917524.1">
    <property type="nucleotide sequence ID" value="NZ_QYYA01000001.1"/>
</dbReference>
<dbReference type="Gene3D" id="2.60.120.590">
    <property type="entry name" value="Alpha-ketoglutarate-dependent dioxygenase AlkB-like"/>
    <property type="match status" value="1"/>
</dbReference>
<protein>
    <submittedName>
        <fullName evidence="2">Alpha-ketoglutarate-dependent dioxygenase AlkB</fullName>
    </submittedName>
</protein>
<organism evidence="2 3">
    <name type="scientific">Alcanivorax profundi</name>
    <dbReference type="NCBI Taxonomy" id="2338368"/>
    <lineage>
        <taxon>Bacteria</taxon>
        <taxon>Pseudomonadati</taxon>
        <taxon>Pseudomonadota</taxon>
        <taxon>Gammaproteobacteria</taxon>
        <taxon>Oceanospirillales</taxon>
        <taxon>Alcanivoracaceae</taxon>
        <taxon>Alcanivorax</taxon>
    </lineage>
</organism>
<name>A0A418Y376_9GAMM</name>
<dbReference type="Pfam" id="PF13532">
    <property type="entry name" value="2OG-FeII_Oxy_2"/>
    <property type="match status" value="1"/>
</dbReference>
<dbReference type="AlphaFoldDB" id="A0A418Y376"/>
<feature type="domain" description="Fe2OG dioxygenase" evidence="1">
    <location>
        <begin position="106"/>
        <end position="204"/>
    </location>
</feature>
<dbReference type="GO" id="GO:0051213">
    <property type="term" value="F:dioxygenase activity"/>
    <property type="evidence" value="ECO:0007669"/>
    <property type="project" value="UniProtKB-KW"/>
</dbReference>
<dbReference type="EMBL" id="QYYA01000001">
    <property type="protein sequence ID" value="RJG19994.1"/>
    <property type="molecule type" value="Genomic_DNA"/>
</dbReference>
<reference evidence="2 3" key="1">
    <citation type="submission" date="2018-09" db="EMBL/GenBank/DDBJ databases">
        <title>Alcanivorax profundi sp. nov., isolated from 1000 m-depth seawater of the Mariana Trench.</title>
        <authorList>
            <person name="Liu J."/>
        </authorList>
    </citation>
    <scope>NUCLEOTIDE SEQUENCE [LARGE SCALE GENOMIC DNA]</scope>
    <source>
        <strain evidence="2 3">MTEO17</strain>
    </source>
</reference>
<dbReference type="PANTHER" id="PTHR31212">
    <property type="entry name" value="ALPHA-KETOGLUTARATE-DEPENDENT DIOXYGENASE ALKB HOMOLOG 3"/>
    <property type="match status" value="1"/>
</dbReference>
<dbReference type="InterPro" id="IPR037151">
    <property type="entry name" value="AlkB-like_sf"/>
</dbReference>
<dbReference type="InterPro" id="IPR032854">
    <property type="entry name" value="ALKBH3"/>
</dbReference>
<accession>A0A418Y376</accession>
<evidence type="ECO:0000259" key="1">
    <source>
        <dbReference type="PROSITE" id="PS51471"/>
    </source>
</evidence>
<dbReference type="OrthoDB" id="190276at2"/>